<proteinExistence type="predicted"/>
<evidence type="ECO:0000313" key="2">
    <source>
        <dbReference type="EMBL" id="KAK2586796.1"/>
    </source>
</evidence>
<evidence type="ECO:0000313" key="3">
    <source>
        <dbReference type="Proteomes" id="UP001258017"/>
    </source>
</evidence>
<feature type="region of interest" description="Disordered" evidence="1">
    <location>
        <begin position="1"/>
        <end position="23"/>
    </location>
</feature>
<evidence type="ECO:0000256" key="1">
    <source>
        <dbReference type="SAM" id="MobiDB-lite"/>
    </source>
</evidence>
<keyword evidence="3" id="KW-1185">Reference proteome</keyword>
<sequence>MRTSPGRKSQHKSSRSAVSTQQKSCGLTKSILGTDSMIISKRSSMLFIQFSPILLVMRETCVFWAVSTE</sequence>
<organism evidence="2 3">
    <name type="scientific">Odynerus spinipes</name>
    <dbReference type="NCBI Taxonomy" id="1348599"/>
    <lineage>
        <taxon>Eukaryota</taxon>
        <taxon>Metazoa</taxon>
        <taxon>Ecdysozoa</taxon>
        <taxon>Arthropoda</taxon>
        <taxon>Hexapoda</taxon>
        <taxon>Insecta</taxon>
        <taxon>Pterygota</taxon>
        <taxon>Neoptera</taxon>
        <taxon>Endopterygota</taxon>
        <taxon>Hymenoptera</taxon>
        <taxon>Apocrita</taxon>
        <taxon>Aculeata</taxon>
        <taxon>Vespoidea</taxon>
        <taxon>Vespidae</taxon>
        <taxon>Eumeninae</taxon>
        <taxon>Odynerus</taxon>
    </lineage>
</organism>
<dbReference type="EMBL" id="JAIFRP010000011">
    <property type="protein sequence ID" value="KAK2586796.1"/>
    <property type="molecule type" value="Genomic_DNA"/>
</dbReference>
<gene>
    <name evidence="2" type="ORF">KPH14_011821</name>
</gene>
<reference evidence="2" key="2">
    <citation type="journal article" date="2023" name="Commun. Biol.">
        <title>Intrasexual cuticular hydrocarbon dimorphism in a wasp sheds light on hydrocarbon biosynthesis genes in Hymenoptera.</title>
        <authorList>
            <person name="Moris V.C."/>
            <person name="Podsiadlowski L."/>
            <person name="Martin S."/>
            <person name="Oeyen J.P."/>
            <person name="Donath A."/>
            <person name="Petersen M."/>
            <person name="Wilbrandt J."/>
            <person name="Misof B."/>
            <person name="Liedtke D."/>
            <person name="Thamm M."/>
            <person name="Scheiner R."/>
            <person name="Schmitt T."/>
            <person name="Niehuis O."/>
        </authorList>
    </citation>
    <scope>NUCLEOTIDE SEQUENCE</scope>
    <source>
        <strain evidence="2">GBR_01_08_01A</strain>
    </source>
</reference>
<dbReference type="Proteomes" id="UP001258017">
    <property type="component" value="Unassembled WGS sequence"/>
</dbReference>
<accession>A0AAD9RVT3</accession>
<protein>
    <submittedName>
        <fullName evidence="2">Uncharacterized protein</fullName>
    </submittedName>
</protein>
<comment type="caution">
    <text evidence="2">The sequence shown here is derived from an EMBL/GenBank/DDBJ whole genome shotgun (WGS) entry which is preliminary data.</text>
</comment>
<name>A0AAD9RVT3_9HYME</name>
<dbReference type="AlphaFoldDB" id="A0AAD9RVT3"/>
<reference evidence="2" key="1">
    <citation type="submission" date="2021-08" db="EMBL/GenBank/DDBJ databases">
        <authorList>
            <person name="Misof B."/>
            <person name="Oliver O."/>
            <person name="Podsiadlowski L."/>
            <person name="Donath A."/>
            <person name="Peters R."/>
            <person name="Mayer C."/>
            <person name="Rust J."/>
            <person name="Gunkel S."/>
            <person name="Lesny P."/>
            <person name="Martin S."/>
            <person name="Oeyen J.P."/>
            <person name="Petersen M."/>
            <person name="Panagiotis P."/>
            <person name="Wilbrandt J."/>
            <person name="Tanja T."/>
        </authorList>
    </citation>
    <scope>NUCLEOTIDE SEQUENCE</scope>
    <source>
        <strain evidence="2">GBR_01_08_01A</strain>
        <tissue evidence="2">Thorax + abdomen</tissue>
    </source>
</reference>